<dbReference type="Proteomes" id="UP001165060">
    <property type="component" value="Unassembled WGS sequence"/>
</dbReference>
<accession>A0ABQ6M938</accession>
<comment type="caution">
    <text evidence="1">The sequence shown here is derived from an EMBL/GenBank/DDBJ whole genome shotgun (WGS) entry which is preliminary data.</text>
</comment>
<dbReference type="EMBL" id="BRYB01005220">
    <property type="protein sequence ID" value="GMI21859.1"/>
    <property type="molecule type" value="Genomic_DNA"/>
</dbReference>
<keyword evidence="2" id="KW-1185">Reference proteome</keyword>
<evidence type="ECO:0000313" key="2">
    <source>
        <dbReference type="Proteomes" id="UP001165060"/>
    </source>
</evidence>
<evidence type="ECO:0000313" key="1">
    <source>
        <dbReference type="EMBL" id="GMI21859.1"/>
    </source>
</evidence>
<proteinExistence type="predicted"/>
<reference evidence="1 2" key="1">
    <citation type="journal article" date="2023" name="Commun. Biol.">
        <title>Genome analysis of Parmales, the sister group of diatoms, reveals the evolutionary specialization of diatoms from phago-mixotrophs to photoautotrophs.</title>
        <authorList>
            <person name="Ban H."/>
            <person name="Sato S."/>
            <person name="Yoshikawa S."/>
            <person name="Yamada K."/>
            <person name="Nakamura Y."/>
            <person name="Ichinomiya M."/>
            <person name="Sato N."/>
            <person name="Blanc-Mathieu R."/>
            <person name="Endo H."/>
            <person name="Kuwata A."/>
            <person name="Ogata H."/>
        </authorList>
    </citation>
    <scope>NUCLEOTIDE SEQUENCE [LARGE SCALE GENOMIC DNA]</scope>
</reference>
<name>A0ABQ6M938_9STRA</name>
<protein>
    <submittedName>
        <fullName evidence="1">Uncharacterized protein</fullName>
    </submittedName>
</protein>
<organism evidence="1 2">
    <name type="scientific">Tetraparma gracilis</name>
    <dbReference type="NCBI Taxonomy" id="2962635"/>
    <lineage>
        <taxon>Eukaryota</taxon>
        <taxon>Sar</taxon>
        <taxon>Stramenopiles</taxon>
        <taxon>Ochrophyta</taxon>
        <taxon>Bolidophyceae</taxon>
        <taxon>Parmales</taxon>
        <taxon>Triparmaceae</taxon>
        <taxon>Tetraparma</taxon>
    </lineage>
</organism>
<gene>
    <name evidence="1" type="ORF">TeGR_g1591</name>
</gene>
<sequence>MGGRPGLNPPRGSTAKKLLAPVGVGRRDERNKLLNALRHEDMLAQVGGHDKGLLHNIMARVFSKVYDNDVVG</sequence>